<keyword evidence="4" id="KW-0830">Ubiquinone</keyword>
<dbReference type="GO" id="GO:0008168">
    <property type="term" value="F:methyltransferase activity"/>
    <property type="evidence" value="ECO:0007669"/>
    <property type="project" value="UniProtKB-KW"/>
</dbReference>
<dbReference type="Gene3D" id="3.40.50.150">
    <property type="entry name" value="Vaccinia Virus protein VP39"/>
    <property type="match status" value="1"/>
</dbReference>
<sequence length="254" mass="28261">MSKMKFPLPWQYDEFQQVGKDYGIPTEVEVYDSSHADFRDIEKESNAVLDLLNLKTNDVVIDFGAGTGTFAIQAAIRGLKVYAVDVSPTMLEYAKTKAAQAGVSNITFCHGGFLSYEHPDESVDAITTTFAFHHLPDFWKGIALGRMNRMLKPGGQFYIHDVIIQGRHAVDNIAAFIEKQAAAGGDFLREDAEGHFRDEFSTYDWIFEGLLSRNGFTITSQQIEDGVMGTYLCSKGTPKNKISKTFVRSDGSTE</sequence>
<name>K9TDL1_9CYAN</name>
<dbReference type="Proteomes" id="UP000010367">
    <property type="component" value="Chromosome"/>
</dbReference>
<dbReference type="STRING" id="56110.Oscil6304_1242"/>
<dbReference type="AlphaFoldDB" id="K9TDL1"/>
<dbReference type="FunCoup" id="K9TDL1">
    <property type="interactions" value="93"/>
</dbReference>
<dbReference type="Pfam" id="PF13649">
    <property type="entry name" value="Methyltransf_25"/>
    <property type="match status" value="1"/>
</dbReference>
<keyword evidence="1 4" id="KW-0489">Methyltransferase</keyword>
<dbReference type="OrthoDB" id="9784101at2"/>
<dbReference type="RefSeq" id="WP_015147605.1">
    <property type="nucleotide sequence ID" value="NC_019693.1"/>
</dbReference>
<dbReference type="InterPro" id="IPR041698">
    <property type="entry name" value="Methyltransf_25"/>
</dbReference>
<evidence type="ECO:0000313" key="4">
    <source>
        <dbReference type="EMBL" id="AFY80957.1"/>
    </source>
</evidence>
<dbReference type="CDD" id="cd02440">
    <property type="entry name" value="AdoMet_MTases"/>
    <property type="match status" value="1"/>
</dbReference>
<evidence type="ECO:0000256" key="2">
    <source>
        <dbReference type="ARBA" id="ARBA00022679"/>
    </source>
</evidence>
<keyword evidence="2" id="KW-0808">Transferase</keyword>
<dbReference type="GO" id="GO:0032259">
    <property type="term" value="P:methylation"/>
    <property type="evidence" value="ECO:0007669"/>
    <property type="project" value="UniProtKB-KW"/>
</dbReference>
<accession>K9TDL1</accession>
<reference evidence="4 5" key="1">
    <citation type="submission" date="2012-06" db="EMBL/GenBank/DDBJ databases">
        <title>Finished chromosome of genome of Oscillatoria acuminata PCC 6304.</title>
        <authorList>
            <consortium name="US DOE Joint Genome Institute"/>
            <person name="Gugger M."/>
            <person name="Coursin T."/>
            <person name="Rippka R."/>
            <person name="Tandeau De Marsac N."/>
            <person name="Huntemann M."/>
            <person name="Wei C.-L."/>
            <person name="Han J."/>
            <person name="Detter J.C."/>
            <person name="Han C."/>
            <person name="Tapia R."/>
            <person name="Davenport K."/>
            <person name="Daligault H."/>
            <person name="Erkkila T."/>
            <person name="Gu W."/>
            <person name="Munk A.C.C."/>
            <person name="Teshima H."/>
            <person name="Xu Y."/>
            <person name="Chain P."/>
            <person name="Chen A."/>
            <person name="Krypides N."/>
            <person name="Mavromatis K."/>
            <person name="Markowitz V."/>
            <person name="Szeto E."/>
            <person name="Ivanova N."/>
            <person name="Mikhailova N."/>
            <person name="Ovchinnikova G."/>
            <person name="Pagani I."/>
            <person name="Pati A."/>
            <person name="Goodwin L."/>
            <person name="Peters L."/>
            <person name="Pitluck S."/>
            <person name="Woyke T."/>
            <person name="Kerfeld C."/>
        </authorList>
    </citation>
    <scope>NUCLEOTIDE SEQUENCE [LARGE SCALE GENOMIC DNA]</scope>
    <source>
        <strain evidence="4 5">PCC 6304</strain>
    </source>
</reference>
<dbReference type="eggNOG" id="COG2226">
    <property type="taxonomic scope" value="Bacteria"/>
</dbReference>
<gene>
    <name evidence="4" type="ORF">Oscil6304_1242</name>
</gene>
<feature type="domain" description="Methyltransferase" evidence="3">
    <location>
        <begin position="60"/>
        <end position="155"/>
    </location>
</feature>
<dbReference type="KEGG" id="oac:Oscil6304_1242"/>
<dbReference type="EMBL" id="CP003607">
    <property type="protein sequence ID" value="AFY80957.1"/>
    <property type="molecule type" value="Genomic_DNA"/>
</dbReference>
<dbReference type="HOGENOM" id="CLU_1173387_0_0_3"/>
<dbReference type="InParanoid" id="K9TDL1"/>
<evidence type="ECO:0000259" key="3">
    <source>
        <dbReference type="Pfam" id="PF13649"/>
    </source>
</evidence>
<dbReference type="PANTHER" id="PTHR43861">
    <property type="entry name" value="TRANS-ACONITATE 2-METHYLTRANSFERASE-RELATED"/>
    <property type="match status" value="1"/>
</dbReference>
<dbReference type="SUPFAM" id="SSF53335">
    <property type="entry name" value="S-adenosyl-L-methionine-dependent methyltransferases"/>
    <property type="match status" value="1"/>
</dbReference>
<dbReference type="InterPro" id="IPR029063">
    <property type="entry name" value="SAM-dependent_MTases_sf"/>
</dbReference>
<dbReference type="PANTHER" id="PTHR43861:SF1">
    <property type="entry name" value="TRANS-ACONITATE 2-METHYLTRANSFERASE"/>
    <property type="match status" value="1"/>
</dbReference>
<proteinExistence type="predicted"/>
<organism evidence="4 5">
    <name type="scientific">Oscillatoria acuminata PCC 6304</name>
    <dbReference type="NCBI Taxonomy" id="56110"/>
    <lineage>
        <taxon>Bacteria</taxon>
        <taxon>Bacillati</taxon>
        <taxon>Cyanobacteriota</taxon>
        <taxon>Cyanophyceae</taxon>
        <taxon>Oscillatoriophycideae</taxon>
        <taxon>Oscillatoriales</taxon>
        <taxon>Oscillatoriaceae</taxon>
        <taxon>Oscillatoria</taxon>
    </lineage>
</organism>
<evidence type="ECO:0000256" key="1">
    <source>
        <dbReference type="ARBA" id="ARBA00022603"/>
    </source>
</evidence>
<dbReference type="PATRIC" id="fig|56110.3.peg.1500"/>
<protein>
    <submittedName>
        <fullName evidence="4">Methylase involved in ubiquinone/menaquinone biosynthesis</fullName>
    </submittedName>
</protein>
<evidence type="ECO:0000313" key="5">
    <source>
        <dbReference type="Proteomes" id="UP000010367"/>
    </source>
</evidence>
<keyword evidence="5" id="KW-1185">Reference proteome</keyword>